<dbReference type="InterPro" id="IPR036397">
    <property type="entry name" value="RNaseH_sf"/>
</dbReference>
<proteinExistence type="predicted"/>
<reference evidence="1 2" key="1">
    <citation type="submission" date="2016-11" db="EMBL/GenBank/DDBJ databases">
        <title>The macronuclear genome of Stentor coeruleus: a giant cell with tiny introns.</title>
        <authorList>
            <person name="Slabodnick M."/>
            <person name="Ruby J.G."/>
            <person name="Reiff S.B."/>
            <person name="Swart E.C."/>
            <person name="Gosai S."/>
            <person name="Prabakaran S."/>
            <person name="Witkowska E."/>
            <person name="Larue G.E."/>
            <person name="Fisher S."/>
            <person name="Freeman R.M."/>
            <person name="Gunawardena J."/>
            <person name="Chu W."/>
            <person name="Stover N.A."/>
            <person name="Gregory B.D."/>
            <person name="Nowacki M."/>
            <person name="Derisi J."/>
            <person name="Roy S.W."/>
            <person name="Marshall W.F."/>
            <person name="Sood P."/>
        </authorList>
    </citation>
    <scope>NUCLEOTIDE SEQUENCE [LARGE SCALE GENOMIC DNA]</scope>
    <source>
        <strain evidence="1">WM001</strain>
    </source>
</reference>
<dbReference type="Proteomes" id="UP000187209">
    <property type="component" value="Unassembled WGS sequence"/>
</dbReference>
<dbReference type="SUPFAM" id="SSF53098">
    <property type="entry name" value="Ribonuclease H-like"/>
    <property type="match status" value="1"/>
</dbReference>
<name>A0A1R2BXU9_9CILI</name>
<sequence>MRHSRPDGNSLFGSPVYILDTVDSWTIAIKSIQQKWRFISLTAEILSNTSPVEISILNAYCLNGPVYIFDFQSVGPQTSKKLIKGIIENKEIFKVVFDIEEIGTWLWKSYQCKLLYTIDTLIAYNISANLAMSHKIHISNFCSWIGKVNIPFIQEISQEIANPDYWKRRPLIYIMQCYLSGTVSVIMKSWLDIRVGLNDEQVHSVFNISKEIMGKICGETIGVMPKTPERPFVFSSCLNKFSFDKLCIDTAFDKVVNDTAFFSSRSNSINLG</sequence>
<evidence type="ECO:0000313" key="2">
    <source>
        <dbReference type="Proteomes" id="UP000187209"/>
    </source>
</evidence>
<dbReference type="AlphaFoldDB" id="A0A1R2BXU9"/>
<accession>A0A1R2BXU9</accession>
<organism evidence="1 2">
    <name type="scientific">Stentor coeruleus</name>
    <dbReference type="NCBI Taxonomy" id="5963"/>
    <lineage>
        <taxon>Eukaryota</taxon>
        <taxon>Sar</taxon>
        <taxon>Alveolata</taxon>
        <taxon>Ciliophora</taxon>
        <taxon>Postciliodesmatophora</taxon>
        <taxon>Heterotrichea</taxon>
        <taxon>Heterotrichida</taxon>
        <taxon>Stentoridae</taxon>
        <taxon>Stentor</taxon>
    </lineage>
</organism>
<dbReference type="EMBL" id="MPUH01000381">
    <property type="protein sequence ID" value="OMJ81435.1"/>
    <property type="molecule type" value="Genomic_DNA"/>
</dbReference>
<comment type="caution">
    <text evidence="1">The sequence shown here is derived from an EMBL/GenBank/DDBJ whole genome shotgun (WGS) entry which is preliminary data.</text>
</comment>
<gene>
    <name evidence="1" type="ORF">SteCoe_18113</name>
</gene>
<dbReference type="OrthoDB" id="26838at2759"/>
<dbReference type="GO" id="GO:0003676">
    <property type="term" value="F:nucleic acid binding"/>
    <property type="evidence" value="ECO:0007669"/>
    <property type="project" value="InterPro"/>
</dbReference>
<protein>
    <recommendedName>
        <fullName evidence="3">3'-5' exonuclease domain-containing protein</fullName>
    </recommendedName>
</protein>
<evidence type="ECO:0000313" key="1">
    <source>
        <dbReference type="EMBL" id="OMJ81435.1"/>
    </source>
</evidence>
<dbReference type="InterPro" id="IPR012337">
    <property type="entry name" value="RNaseH-like_sf"/>
</dbReference>
<evidence type="ECO:0008006" key="3">
    <source>
        <dbReference type="Google" id="ProtNLM"/>
    </source>
</evidence>
<dbReference type="Gene3D" id="3.30.420.10">
    <property type="entry name" value="Ribonuclease H-like superfamily/Ribonuclease H"/>
    <property type="match status" value="1"/>
</dbReference>
<keyword evidence="2" id="KW-1185">Reference proteome</keyword>